<protein>
    <submittedName>
        <fullName evidence="1">Uncharacterized protein</fullName>
    </submittedName>
</protein>
<keyword evidence="2" id="KW-1185">Reference proteome</keyword>
<dbReference type="AlphaFoldDB" id="A0A243S4V9"/>
<comment type="caution">
    <text evidence="1">The sequence shown here is derived from an EMBL/GenBank/DDBJ whole genome shotgun (WGS) entry which is preliminary data.</text>
</comment>
<evidence type="ECO:0000313" key="1">
    <source>
        <dbReference type="EMBL" id="OUD02588.1"/>
    </source>
</evidence>
<name>A0A243S4V9_9ACTN</name>
<dbReference type="RefSeq" id="WP_086601264.1">
    <property type="nucleotide sequence ID" value="NZ_NGFN01000071.1"/>
</dbReference>
<reference evidence="1 2" key="1">
    <citation type="submission" date="2017-05" db="EMBL/GenBank/DDBJ databases">
        <title>Biotechnological potential of actinobacteria isolated from South African environments.</title>
        <authorList>
            <person name="Le Roes-Hill M."/>
            <person name="Prins A."/>
            <person name="Durrell K.A."/>
        </authorList>
    </citation>
    <scope>NUCLEOTIDE SEQUENCE [LARGE SCALE GENOMIC DNA]</scope>
    <source>
        <strain evidence="1 2">HMC13</strain>
    </source>
</reference>
<sequence>MTANPAQGVRIERDGSLQVTGAGRFALPLSVTKDGEPVGSGRLILTHARAAELYAELGRLLAVESTPPTTPDERSK</sequence>
<accession>A0A243S4V9</accession>
<evidence type="ECO:0000313" key="2">
    <source>
        <dbReference type="Proteomes" id="UP000195105"/>
    </source>
</evidence>
<gene>
    <name evidence="1" type="ORF">CA983_14260</name>
</gene>
<dbReference type="EMBL" id="NGFN01000071">
    <property type="protein sequence ID" value="OUD02588.1"/>
    <property type="molecule type" value="Genomic_DNA"/>
</dbReference>
<proteinExistence type="predicted"/>
<organism evidence="1 2">
    <name type="scientific">Streptomyces swartbergensis</name>
    <dbReference type="NCBI Taxonomy" id="487165"/>
    <lineage>
        <taxon>Bacteria</taxon>
        <taxon>Bacillati</taxon>
        <taxon>Actinomycetota</taxon>
        <taxon>Actinomycetes</taxon>
        <taxon>Kitasatosporales</taxon>
        <taxon>Streptomycetaceae</taxon>
        <taxon>Streptomyces</taxon>
    </lineage>
</organism>
<dbReference type="Proteomes" id="UP000195105">
    <property type="component" value="Unassembled WGS sequence"/>
</dbReference>